<organism evidence="1 2">
    <name type="scientific">Puccinia graminis f. sp. tritici (strain CRL 75-36-700-3 / race SCCL)</name>
    <name type="common">Black stem rust fungus</name>
    <dbReference type="NCBI Taxonomy" id="418459"/>
    <lineage>
        <taxon>Eukaryota</taxon>
        <taxon>Fungi</taxon>
        <taxon>Dikarya</taxon>
        <taxon>Basidiomycota</taxon>
        <taxon>Pucciniomycotina</taxon>
        <taxon>Pucciniomycetes</taxon>
        <taxon>Pucciniales</taxon>
        <taxon>Pucciniaceae</taxon>
        <taxon>Puccinia</taxon>
    </lineage>
</organism>
<dbReference type="VEuPathDB" id="FungiDB:PGTG_12129"/>
<dbReference type="RefSeq" id="XP_003330592.1">
    <property type="nucleotide sequence ID" value="XM_003330544.1"/>
</dbReference>
<protein>
    <submittedName>
        <fullName evidence="1">Uncharacterized protein</fullName>
    </submittedName>
</protein>
<evidence type="ECO:0000313" key="2">
    <source>
        <dbReference type="Proteomes" id="UP000008783"/>
    </source>
</evidence>
<evidence type="ECO:0000313" key="1">
    <source>
        <dbReference type="EMBL" id="EFP86173.1"/>
    </source>
</evidence>
<reference key="1">
    <citation type="submission" date="2007-01" db="EMBL/GenBank/DDBJ databases">
        <title>The Genome Sequence of Puccinia graminis f. sp. tritici Strain CRL 75-36-700-3.</title>
        <authorList>
            <consortium name="The Broad Institute Genome Sequencing Platform"/>
            <person name="Birren B."/>
            <person name="Lander E."/>
            <person name="Galagan J."/>
            <person name="Nusbaum C."/>
            <person name="Devon K."/>
            <person name="Cuomo C."/>
            <person name="Jaffe D."/>
            <person name="Butler J."/>
            <person name="Alvarez P."/>
            <person name="Gnerre S."/>
            <person name="Grabherr M."/>
            <person name="Mauceli E."/>
            <person name="Brockman W."/>
            <person name="Young S."/>
            <person name="LaButti K."/>
            <person name="Sykes S."/>
            <person name="DeCaprio D."/>
            <person name="Crawford M."/>
            <person name="Koehrsen M."/>
            <person name="Engels R."/>
            <person name="Montgomery P."/>
            <person name="Pearson M."/>
            <person name="Howarth C."/>
            <person name="Larson L."/>
            <person name="White J."/>
            <person name="Zeng Q."/>
            <person name="Kodira C."/>
            <person name="Yandava C."/>
            <person name="Alvarado L."/>
            <person name="O'Leary S."/>
            <person name="Szabo L."/>
            <person name="Dean R."/>
            <person name="Schein J."/>
        </authorList>
    </citation>
    <scope>NUCLEOTIDE SEQUENCE</scope>
    <source>
        <strain>CRL 75-36-700-3</strain>
    </source>
</reference>
<name>E3KPE8_PUCGT</name>
<dbReference type="Proteomes" id="UP000008783">
    <property type="component" value="Unassembled WGS sequence"/>
</dbReference>
<proteinExistence type="predicted"/>
<sequence>MAGNMHMQVIMVRASFRRYSRYLKSRVGTGVGGTGVGGTGIHRAMVISKLDKASPLRVPAGRSLPVVGRACTASHAGSVGEARRGSLCPKQTPPCATPGFLECFLRNNLYKVVLTGFLSR</sequence>
<gene>
    <name evidence="1" type="ORF">PGTG_12129</name>
</gene>
<dbReference type="GeneID" id="10540182"/>
<reference evidence="2" key="2">
    <citation type="journal article" date="2011" name="Proc. Natl. Acad. Sci. U.S.A.">
        <title>Obligate biotrophy features unraveled by the genomic analysis of rust fungi.</title>
        <authorList>
            <person name="Duplessis S."/>
            <person name="Cuomo C.A."/>
            <person name="Lin Y.-C."/>
            <person name="Aerts A."/>
            <person name="Tisserant E."/>
            <person name="Veneault-Fourrey C."/>
            <person name="Joly D.L."/>
            <person name="Hacquard S."/>
            <person name="Amselem J."/>
            <person name="Cantarel B.L."/>
            <person name="Chiu R."/>
            <person name="Coutinho P.M."/>
            <person name="Feau N."/>
            <person name="Field M."/>
            <person name="Frey P."/>
            <person name="Gelhaye E."/>
            <person name="Goldberg J."/>
            <person name="Grabherr M.G."/>
            <person name="Kodira C.D."/>
            <person name="Kohler A."/>
            <person name="Kuees U."/>
            <person name="Lindquist E.A."/>
            <person name="Lucas S.M."/>
            <person name="Mago R."/>
            <person name="Mauceli E."/>
            <person name="Morin E."/>
            <person name="Murat C."/>
            <person name="Pangilinan J.L."/>
            <person name="Park R."/>
            <person name="Pearson M."/>
            <person name="Quesneville H."/>
            <person name="Rouhier N."/>
            <person name="Sakthikumar S."/>
            <person name="Salamov A.A."/>
            <person name="Schmutz J."/>
            <person name="Selles B."/>
            <person name="Shapiro H."/>
            <person name="Tanguay P."/>
            <person name="Tuskan G.A."/>
            <person name="Henrissat B."/>
            <person name="Van de Peer Y."/>
            <person name="Rouze P."/>
            <person name="Ellis J.G."/>
            <person name="Dodds P.N."/>
            <person name="Schein J.E."/>
            <person name="Zhong S."/>
            <person name="Hamelin R.C."/>
            <person name="Grigoriev I.V."/>
            <person name="Szabo L.J."/>
            <person name="Martin F."/>
        </authorList>
    </citation>
    <scope>NUCLEOTIDE SEQUENCE [LARGE SCALE GENOMIC DNA]</scope>
    <source>
        <strain evidence="2">CRL 75-36-700-3 / race SCCL</strain>
    </source>
</reference>
<accession>E3KPE8</accession>
<dbReference type="EMBL" id="DS178298">
    <property type="protein sequence ID" value="EFP86173.1"/>
    <property type="molecule type" value="Genomic_DNA"/>
</dbReference>
<dbReference type="AlphaFoldDB" id="E3KPE8"/>
<keyword evidence="2" id="KW-1185">Reference proteome</keyword>
<dbReference type="HOGENOM" id="CLU_2050808_0_0_1"/>
<dbReference type="InParanoid" id="E3KPE8"/>
<dbReference type="KEGG" id="pgr:PGTG_12129"/>